<comment type="domain">
    <text evidence="7">Consists of three domains: the N-terminal catalytic domain, the anticodon-binding domain and the C-terminal extension.</text>
</comment>
<dbReference type="EMBL" id="LCDO01000016">
    <property type="protein sequence ID" value="KKS56168.1"/>
    <property type="molecule type" value="Genomic_DNA"/>
</dbReference>
<evidence type="ECO:0000313" key="10">
    <source>
        <dbReference type="Proteomes" id="UP000034837"/>
    </source>
</evidence>
<sequence length="475" mass="54542">MNFEKREITKKSENISQWYNDIVLKAELADYGPAKGTMILRPYGYAIWEAVIDGLDPKFKEDGVENAYFPMFIPSKLLQKEKEHVEGFSPELAIVTIGGGEKLAEPLVIRPTSETIMYEAYSRWIHSYRDLPLKINQWNSVVRWEKRTYLFMRTSEFLWQEGHTAHATEKEADEMARKGLGWYKDFYQENFAIYALVGVKSNAEKFAGAQKTYTVELLMPDGRALQAATSHNLGDNFSKAFDIKFQDEKGESKYVFQTSWGFSWRSLGGLVLVHGDDNGLVLPPKVAPIQVVIIPVSPKEPNGIKDYTTEITIKLKGLKIKVDDSQNTVGWKFNQWELKGVPLRVEVGIREQEKREVTLARRDTGEKITVFLGDLKTKVDEVLESIQQGLLERSEKFVKENTRMAENYDEFKQIMNTTRGFVLAFWCEGAECEKKIKEETKASTRFVPLDAKEEDGKCIYCGKPAKHRWLFAQSY</sequence>
<dbReference type="HAMAP" id="MF_01571">
    <property type="entry name" value="Pro_tRNA_synth_type3"/>
    <property type="match status" value="1"/>
</dbReference>
<evidence type="ECO:0000256" key="3">
    <source>
        <dbReference type="ARBA" id="ARBA00022840"/>
    </source>
</evidence>
<keyword evidence="1 7" id="KW-0436">Ligase</keyword>
<evidence type="ECO:0000313" key="9">
    <source>
        <dbReference type="EMBL" id="KKS56168.1"/>
    </source>
</evidence>
<dbReference type="GO" id="GO:0017101">
    <property type="term" value="C:aminoacyl-tRNA synthetase multienzyme complex"/>
    <property type="evidence" value="ECO:0007669"/>
    <property type="project" value="TreeGrafter"/>
</dbReference>
<dbReference type="SUPFAM" id="SSF52954">
    <property type="entry name" value="Class II aaRS ABD-related"/>
    <property type="match status" value="1"/>
</dbReference>
<dbReference type="InterPro" id="IPR002314">
    <property type="entry name" value="aa-tRNA-synt_IIb"/>
</dbReference>
<evidence type="ECO:0000256" key="4">
    <source>
        <dbReference type="ARBA" id="ARBA00022917"/>
    </source>
</evidence>
<keyword evidence="5 7" id="KW-0030">Aminoacyl-tRNA synthetase</keyword>
<dbReference type="PROSITE" id="PS50862">
    <property type="entry name" value="AA_TRNA_LIGASE_II"/>
    <property type="match status" value="1"/>
</dbReference>
<dbReference type="Pfam" id="PF09180">
    <property type="entry name" value="ProRS-C_1"/>
    <property type="match status" value="1"/>
</dbReference>
<dbReference type="SMART" id="SM00946">
    <property type="entry name" value="ProRS-C_1"/>
    <property type="match status" value="1"/>
</dbReference>
<keyword evidence="7" id="KW-0963">Cytoplasm</keyword>
<dbReference type="SUPFAM" id="SSF55681">
    <property type="entry name" value="Class II aaRS and biotin synthetases"/>
    <property type="match status" value="1"/>
</dbReference>
<evidence type="ECO:0000256" key="6">
    <source>
        <dbReference type="ARBA" id="ARBA00047671"/>
    </source>
</evidence>
<dbReference type="InterPro" id="IPR004499">
    <property type="entry name" value="Pro-tRNA-ligase_IIa_arc-type"/>
</dbReference>
<dbReference type="PATRIC" id="fig|1619039.3.peg.1106"/>
<evidence type="ECO:0000256" key="2">
    <source>
        <dbReference type="ARBA" id="ARBA00022741"/>
    </source>
</evidence>
<dbReference type="InterPro" id="IPR004154">
    <property type="entry name" value="Anticodon-bd"/>
</dbReference>
<keyword evidence="2 7" id="KW-0547">Nucleotide-binding</keyword>
<comment type="function">
    <text evidence="7">Catalyzes the attachment of proline to tRNA(Pro) in a two-step reaction: proline is first activated by ATP to form Pro-AMP and then transferred to the acceptor end of tRNA(Pro).</text>
</comment>
<dbReference type="InterPro" id="IPR017449">
    <property type="entry name" value="Pro-tRNA_synth_II"/>
</dbReference>
<comment type="subcellular location">
    <subcellularLocation>
        <location evidence="7">Cytoplasm</location>
    </subcellularLocation>
</comment>
<evidence type="ECO:0000256" key="1">
    <source>
        <dbReference type="ARBA" id="ARBA00022598"/>
    </source>
</evidence>
<dbReference type="InterPro" id="IPR045864">
    <property type="entry name" value="aa-tRNA-synth_II/BPL/LPL"/>
</dbReference>
<accession>A0A0G1D2G4</accession>
<comment type="similarity">
    <text evidence="7">Belongs to the class-II aminoacyl-tRNA synthetase family. ProS type 3 subfamily.</text>
</comment>
<dbReference type="Pfam" id="PF03129">
    <property type="entry name" value="HGTP_anticodon"/>
    <property type="match status" value="1"/>
</dbReference>
<dbReference type="Gene3D" id="3.30.110.30">
    <property type="entry name" value="C-terminal domain of ProRS"/>
    <property type="match status" value="1"/>
</dbReference>
<organism evidence="9 10">
    <name type="scientific">Candidatus Magasanikbacteria bacterium GW2011_GWA2_42_32</name>
    <dbReference type="NCBI Taxonomy" id="1619039"/>
    <lineage>
        <taxon>Bacteria</taxon>
        <taxon>Candidatus Magasanikiibacteriota</taxon>
    </lineage>
</organism>
<dbReference type="PANTHER" id="PTHR43382">
    <property type="entry name" value="PROLYL-TRNA SYNTHETASE"/>
    <property type="match status" value="1"/>
</dbReference>
<dbReference type="InterPro" id="IPR033721">
    <property type="entry name" value="ProRS_core_arch_euk"/>
</dbReference>
<dbReference type="InterPro" id="IPR006195">
    <property type="entry name" value="aa-tRNA-synth_II"/>
</dbReference>
<dbReference type="Proteomes" id="UP000034837">
    <property type="component" value="Unassembled WGS sequence"/>
</dbReference>
<dbReference type="NCBIfam" id="TIGR00408">
    <property type="entry name" value="proS_fam_I"/>
    <property type="match status" value="1"/>
</dbReference>
<dbReference type="CDD" id="cd00862">
    <property type="entry name" value="ProRS_anticodon_zinc"/>
    <property type="match status" value="1"/>
</dbReference>
<dbReference type="PANTHER" id="PTHR43382:SF2">
    <property type="entry name" value="BIFUNCTIONAL GLUTAMATE_PROLINE--TRNA LIGASE"/>
    <property type="match status" value="1"/>
</dbReference>
<comment type="caution">
    <text evidence="9">The sequence shown here is derived from an EMBL/GenBank/DDBJ whole genome shotgun (WGS) entry which is preliminary data.</text>
</comment>
<dbReference type="EC" id="6.1.1.15" evidence="7"/>
<comment type="catalytic activity">
    <reaction evidence="6 7">
        <text>tRNA(Pro) + L-proline + ATP = L-prolyl-tRNA(Pro) + AMP + diphosphate</text>
        <dbReference type="Rhea" id="RHEA:14305"/>
        <dbReference type="Rhea" id="RHEA-COMP:9700"/>
        <dbReference type="Rhea" id="RHEA-COMP:9702"/>
        <dbReference type="ChEBI" id="CHEBI:30616"/>
        <dbReference type="ChEBI" id="CHEBI:33019"/>
        <dbReference type="ChEBI" id="CHEBI:60039"/>
        <dbReference type="ChEBI" id="CHEBI:78442"/>
        <dbReference type="ChEBI" id="CHEBI:78532"/>
        <dbReference type="ChEBI" id="CHEBI:456215"/>
        <dbReference type="EC" id="6.1.1.15"/>
    </reaction>
</comment>
<gene>
    <name evidence="7" type="primary">proS</name>
    <name evidence="9" type="ORF">UV20_C0016G0002</name>
</gene>
<evidence type="ECO:0000259" key="8">
    <source>
        <dbReference type="PROSITE" id="PS50862"/>
    </source>
</evidence>
<dbReference type="FunFam" id="3.30.930.10:FF:000037">
    <property type="entry name" value="Proline--tRNA ligase"/>
    <property type="match status" value="1"/>
</dbReference>
<dbReference type="GO" id="GO:0005737">
    <property type="term" value="C:cytoplasm"/>
    <property type="evidence" value="ECO:0007669"/>
    <property type="project" value="UniProtKB-SubCell"/>
</dbReference>
<evidence type="ECO:0000256" key="7">
    <source>
        <dbReference type="HAMAP-Rule" id="MF_01571"/>
    </source>
</evidence>
<keyword evidence="4 7" id="KW-0648">Protein biosynthesis</keyword>
<protein>
    <recommendedName>
        <fullName evidence="7">Proline--tRNA ligase</fullName>
        <ecNumber evidence="7">6.1.1.15</ecNumber>
    </recommendedName>
    <alternativeName>
        <fullName evidence="7">Prolyl-tRNA synthetase</fullName>
        <shortName evidence="7">ProRS</shortName>
    </alternativeName>
</protein>
<dbReference type="InterPro" id="IPR016061">
    <property type="entry name" value="Pro-tRNA_ligase_II_C"/>
</dbReference>
<reference evidence="9 10" key="1">
    <citation type="journal article" date="2015" name="Nature">
        <title>rRNA introns, odd ribosomes, and small enigmatic genomes across a large radiation of phyla.</title>
        <authorList>
            <person name="Brown C.T."/>
            <person name="Hug L.A."/>
            <person name="Thomas B.C."/>
            <person name="Sharon I."/>
            <person name="Castelle C.J."/>
            <person name="Singh A."/>
            <person name="Wilkins M.J."/>
            <person name="Williams K.H."/>
            <person name="Banfield J.F."/>
        </authorList>
    </citation>
    <scope>NUCLEOTIDE SEQUENCE [LARGE SCALE GENOMIC DNA]</scope>
</reference>
<dbReference type="CDD" id="cd00778">
    <property type="entry name" value="ProRS_core_arch_euk"/>
    <property type="match status" value="1"/>
</dbReference>
<proteinExistence type="inferred from homology"/>
<name>A0A0G1D2G4_9BACT</name>
<feature type="domain" description="Aminoacyl-transfer RNA synthetases class-II family profile" evidence="8">
    <location>
        <begin position="36"/>
        <end position="283"/>
    </location>
</feature>
<dbReference type="InterPro" id="IPR002316">
    <property type="entry name" value="Pro-tRNA-ligase_IIa"/>
</dbReference>
<dbReference type="GO" id="GO:0004827">
    <property type="term" value="F:proline-tRNA ligase activity"/>
    <property type="evidence" value="ECO:0007669"/>
    <property type="project" value="UniProtKB-UniRule"/>
</dbReference>
<dbReference type="Pfam" id="PF00587">
    <property type="entry name" value="tRNA-synt_2b"/>
    <property type="match status" value="1"/>
</dbReference>
<dbReference type="Gene3D" id="3.30.930.10">
    <property type="entry name" value="Bira Bifunctional Protein, Domain 2"/>
    <property type="match status" value="1"/>
</dbReference>
<evidence type="ECO:0000256" key="5">
    <source>
        <dbReference type="ARBA" id="ARBA00023146"/>
    </source>
</evidence>
<dbReference type="AlphaFoldDB" id="A0A0G1D2G4"/>
<dbReference type="GO" id="GO:0006433">
    <property type="term" value="P:prolyl-tRNA aminoacylation"/>
    <property type="evidence" value="ECO:0007669"/>
    <property type="project" value="UniProtKB-UniRule"/>
</dbReference>
<dbReference type="Gene3D" id="3.40.50.800">
    <property type="entry name" value="Anticodon-binding domain"/>
    <property type="match status" value="1"/>
</dbReference>
<dbReference type="GO" id="GO:0005524">
    <property type="term" value="F:ATP binding"/>
    <property type="evidence" value="ECO:0007669"/>
    <property type="project" value="UniProtKB-UniRule"/>
</dbReference>
<comment type="subunit">
    <text evidence="7">Homodimer.</text>
</comment>
<dbReference type="InterPro" id="IPR036621">
    <property type="entry name" value="Anticodon-bd_dom_sf"/>
</dbReference>
<keyword evidence="3 7" id="KW-0067">ATP-binding</keyword>
<dbReference type="SUPFAM" id="SSF64586">
    <property type="entry name" value="C-terminal domain of ProRS"/>
    <property type="match status" value="1"/>
</dbReference>
<dbReference type="PRINTS" id="PR01046">
    <property type="entry name" value="TRNASYNTHPRO"/>
</dbReference>